<dbReference type="EMBL" id="JAFFPU010000033">
    <property type="protein sequence ID" value="MBM9577296.1"/>
    <property type="molecule type" value="Genomic_DNA"/>
</dbReference>
<dbReference type="InterPro" id="IPR001173">
    <property type="entry name" value="Glyco_trans_2-like"/>
</dbReference>
<proteinExistence type="predicted"/>
<evidence type="ECO:0000313" key="3">
    <source>
        <dbReference type="Proteomes" id="UP000724686"/>
    </source>
</evidence>
<dbReference type="PANTHER" id="PTHR43685:SF2">
    <property type="entry name" value="GLYCOSYLTRANSFERASE 2-LIKE DOMAIN-CONTAINING PROTEIN"/>
    <property type="match status" value="1"/>
</dbReference>
<gene>
    <name evidence="2" type="ORF">JWG45_09040</name>
</gene>
<evidence type="ECO:0000313" key="2">
    <source>
        <dbReference type="EMBL" id="MBM9577296.1"/>
    </source>
</evidence>
<dbReference type="Pfam" id="PF00535">
    <property type="entry name" value="Glycos_transf_2"/>
    <property type="match status" value="1"/>
</dbReference>
<dbReference type="RefSeq" id="WP_205279431.1">
    <property type="nucleotide sequence ID" value="NZ_JAFFPU010000033.1"/>
</dbReference>
<accession>A0ABS2UA96</accession>
<sequence length="301" mass="35183">MKNPKVSIIIPTFNRATDLERALSSIFKQTFQDWEVLVVDNSSTDNTRAFIESLSDQRISFFEIQNHGVVALSRNVGIKNAKGVFLAFLDSDDWWRPDKLEKSVSILESKNFDLIYHDLYHVNSFNQFFHFRKEKTRNLEKPVFQDLILNGNGINNSSVVVRKSIVDEVGGLDEDPDLVAGEDFDLWIRVSRKTDRFYRIKECLGYYWVGGGNLTNPTRSWKVLQVLKSKYSSDFESLVDNEIKMPWWFHKTMMRVSASIGDFDGVKKEMKLLQKAPIRTKWKYLLLFQIWKIRRCFGLSK</sequence>
<protein>
    <submittedName>
        <fullName evidence="2">Glycosyltransferase</fullName>
    </submittedName>
</protein>
<dbReference type="PANTHER" id="PTHR43685">
    <property type="entry name" value="GLYCOSYLTRANSFERASE"/>
    <property type="match status" value="1"/>
</dbReference>
<name>A0ABS2UA96_9LEPT</name>
<evidence type="ECO:0000259" key="1">
    <source>
        <dbReference type="Pfam" id="PF00535"/>
    </source>
</evidence>
<organism evidence="2 3">
    <name type="scientific">Leptospira ainlahdjerensis</name>
    <dbReference type="NCBI Taxonomy" id="2810033"/>
    <lineage>
        <taxon>Bacteria</taxon>
        <taxon>Pseudomonadati</taxon>
        <taxon>Spirochaetota</taxon>
        <taxon>Spirochaetia</taxon>
        <taxon>Leptospirales</taxon>
        <taxon>Leptospiraceae</taxon>
        <taxon>Leptospira</taxon>
    </lineage>
</organism>
<dbReference type="InterPro" id="IPR029044">
    <property type="entry name" value="Nucleotide-diphossugar_trans"/>
</dbReference>
<feature type="domain" description="Glycosyltransferase 2-like" evidence="1">
    <location>
        <begin position="7"/>
        <end position="140"/>
    </location>
</feature>
<dbReference type="InterPro" id="IPR050834">
    <property type="entry name" value="Glycosyltransf_2"/>
</dbReference>
<dbReference type="Proteomes" id="UP000724686">
    <property type="component" value="Unassembled WGS sequence"/>
</dbReference>
<comment type="caution">
    <text evidence="2">The sequence shown here is derived from an EMBL/GenBank/DDBJ whole genome shotgun (WGS) entry which is preliminary data.</text>
</comment>
<dbReference type="Gene3D" id="3.90.550.10">
    <property type="entry name" value="Spore Coat Polysaccharide Biosynthesis Protein SpsA, Chain A"/>
    <property type="match status" value="1"/>
</dbReference>
<keyword evidence="3" id="KW-1185">Reference proteome</keyword>
<dbReference type="SUPFAM" id="SSF53448">
    <property type="entry name" value="Nucleotide-diphospho-sugar transferases"/>
    <property type="match status" value="1"/>
</dbReference>
<reference evidence="2 3" key="1">
    <citation type="submission" date="2021-02" db="EMBL/GenBank/DDBJ databases">
        <title>Leptospira ainlahdjerensis sp. nov., Leptospira ainazelensis sp. nov., Leptospira abararensis sp. nov. and Leptospira chreensis sp. nov., four new species isolated from water sources in Algeria.</title>
        <authorList>
            <person name="Amara Korba A."/>
            <person name="Kainiu M."/>
            <person name="Vincent A.T."/>
            <person name="Mariet J.-F."/>
            <person name="Veyrier F.J."/>
            <person name="Goarant C."/>
            <person name="Picardeau M."/>
        </authorList>
    </citation>
    <scope>NUCLEOTIDE SEQUENCE [LARGE SCALE GENOMIC DNA]</scope>
    <source>
        <strain evidence="2 3">201903070</strain>
    </source>
</reference>